<evidence type="ECO:0000259" key="10">
    <source>
        <dbReference type="PROSITE" id="PS51898"/>
    </source>
</evidence>
<dbReference type="HOGENOM" id="CLU_027562_9_0_10"/>
<evidence type="ECO:0000256" key="2">
    <source>
        <dbReference type="ARBA" id="ARBA00022490"/>
    </source>
</evidence>
<evidence type="ECO:0000256" key="4">
    <source>
        <dbReference type="ARBA" id="ARBA00022829"/>
    </source>
</evidence>
<dbReference type="Gene3D" id="1.10.443.10">
    <property type="entry name" value="Intergrase catalytic core"/>
    <property type="match status" value="1"/>
</dbReference>
<feature type="active site" evidence="9">
    <location>
        <position position="169"/>
    </location>
</feature>
<dbReference type="InterPro" id="IPR010998">
    <property type="entry name" value="Integrase_recombinase_N"/>
</dbReference>
<evidence type="ECO:0000256" key="7">
    <source>
        <dbReference type="ARBA" id="ARBA00023172"/>
    </source>
</evidence>
<keyword evidence="3 9" id="KW-0132">Cell division</keyword>
<dbReference type="InterPro" id="IPR004107">
    <property type="entry name" value="Integrase_SAM-like_N"/>
</dbReference>
<reference evidence="12 13" key="1">
    <citation type="submission" date="2013-12" db="EMBL/GenBank/DDBJ databases">
        <authorList>
            <consortium name="DOE Joint Genome Institute"/>
            <person name="Eisen J."/>
            <person name="Huntemann M."/>
            <person name="Han J."/>
            <person name="Chen A."/>
            <person name="Kyrpides N."/>
            <person name="Mavromatis K."/>
            <person name="Markowitz V."/>
            <person name="Palaniappan K."/>
            <person name="Ivanova N."/>
            <person name="Schaumberg A."/>
            <person name="Pati A."/>
            <person name="Liolios K."/>
            <person name="Nordberg H.P."/>
            <person name="Cantor M.N."/>
            <person name="Hua S.X."/>
            <person name="Woyke T."/>
        </authorList>
    </citation>
    <scope>NUCLEOTIDE SEQUENCE [LARGE SCALE GENOMIC DNA]</scope>
    <source>
        <strain evidence="13">DSM 19437</strain>
    </source>
</reference>
<evidence type="ECO:0000256" key="3">
    <source>
        <dbReference type="ARBA" id="ARBA00022618"/>
    </source>
</evidence>
<evidence type="ECO:0000256" key="1">
    <source>
        <dbReference type="ARBA" id="ARBA00004496"/>
    </source>
</evidence>
<dbReference type="STRING" id="929713.NIASO_02780"/>
<dbReference type="PANTHER" id="PTHR30349">
    <property type="entry name" value="PHAGE INTEGRASE-RELATED"/>
    <property type="match status" value="1"/>
</dbReference>
<evidence type="ECO:0000256" key="9">
    <source>
        <dbReference type="HAMAP-Rule" id="MF_01808"/>
    </source>
</evidence>
<dbReference type="eggNOG" id="COG4974">
    <property type="taxonomic scope" value="Bacteria"/>
</dbReference>
<evidence type="ECO:0000256" key="6">
    <source>
        <dbReference type="ARBA" id="ARBA00023125"/>
    </source>
</evidence>
<dbReference type="GO" id="GO:0003677">
    <property type="term" value="F:DNA binding"/>
    <property type="evidence" value="ECO:0007669"/>
    <property type="project" value="UniProtKB-UniRule"/>
</dbReference>
<dbReference type="AlphaFoldDB" id="W0EUA2"/>
<dbReference type="Pfam" id="PF02899">
    <property type="entry name" value="Phage_int_SAM_1"/>
    <property type="match status" value="1"/>
</dbReference>
<keyword evidence="13" id="KW-1185">Reference proteome</keyword>
<feature type="active site" evidence="9">
    <location>
        <position position="145"/>
    </location>
</feature>
<dbReference type="InterPro" id="IPR011010">
    <property type="entry name" value="DNA_brk_join_enz"/>
</dbReference>
<comment type="function">
    <text evidence="9">Site-specific tyrosine recombinase, which acts by catalyzing the cutting and rejoining of the recombining DNA molecules. The XerC-XerD complex is essential to convert dimers of the bacterial chromosome into monomers to permit their segregation at cell division. It also contributes to the segregational stability of plasmids.</text>
</comment>
<comment type="similarity">
    <text evidence="9">Belongs to the 'phage' integrase family. XerC subfamily.</text>
</comment>
<comment type="subunit">
    <text evidence="9">Forms a cyclic heterotetrameric complex composed of two molecules of XerC and two molecules of XerD.</text>
</comment>
<dbReference type="GO" id="GO:0007059">
    <property type="term" value="P:chromosome segregation"/>
    <property type="evidence" value="ECO:0007669"/>
    <property type="project" value="UniProtKB-UniRule"/>
</dbReference>
<sequence>MKAFVGYLQFEKRYSKHTIIAYNTDLEEFSAFVTKVFDAPPLAEITYQIVRSWLAGLMDHEITPRTINRKISTLKSFFKYQIKMGMIRENPMFKVVAPKVSKRLPSFINEQDISNLNETLSHATEDWKSLNAKMLIELFYGTGMRLSELLQLKMNQVDFSRKQVKVLGKGNKERIIPLNQTLLEAILNYAELKKKHFEGPPEELLITEKGKKMYPKYAYLLVRKYLSTIPTLDKKSPHVLRHSFATHLMNNGAEIKAVKDLLGHASLAATQIYTHNSIEKLKDVYKNAHPKA</sequence>
<protein>
    <recommendedName>
        <fullName evidence="9">Tyrosine recombinase XerC</fullName>
    </recommendedName>
</protein>
<keyword evidence="4 9" id="KW-0159">Chromosome partition</keyword>
<dbReference type="Proteomes" id="UP000003586">
    <property type="component" value="Chromosome"/>
</dbReference>
<dbReference type="EMBL" id="CP007035">
    <property type="protein sequence ID" value="AHF14400.1"/>
    <property type="molecule type" value="Genomic_DNA"/>
</dbReference>
<dbReference type="InterPro" id="IPR013762">
    <property type="entry name" value="Integrase-like_cat_sf"/>
</dbReference>
<dbReference type="InterPro" id="IPR044068">
    <property type="entry name" value="CB"/>
</dbReference>
<dbReference type="PANTHER" id="PTHR30349:SF77">
    <property type="entry name" value="TYROSINE RECOMBINASE XERC"/>
    <property type="match status" value="1"/>
</dbReference>
<dbReference type="KEGG" id="nso:NIASO_02780"/>
<comment type="subcellular location">
    <subcellularLocation>
        <location evidence="1 9">Cytoplasm</location>
    </subcellularLocation>
</comment>
<feature type="domain" description="Tyr recombinase" evidence="10">
    <location>
        <begin position="103"/>
        <end position="286"/>
    </location>
</feature>
<feature type="active site" description="O-(3'-phospho-DNA)-tyrosine intermediate" evidence="9">
    <location>
        <position position="273"/>
    </location>
</feature>
<dbReference type="InterPro" id="IPR023009">
    <property type="entry name" value="Tyrosine_recombinase_XerC/XerD"/>
</dbReference>
<feature type="domain" description="Core-binding (CB)" evidence="11">
    <location>
        <begin position="1"/>
        <end position="82"/>
    </location>
</feature>
<proteinExistence type="inferred from homology"/>
<feature type="active site" evidence="9">
    <location>
        <position position="238"/>
    </location>
</feature>
<evidence type="ECO:0000313" key="13">
    <source>
        <dbReference type="Proteomes" id="UP000003586"/>
    </source>
</evidence>
<dbReference type="PROSITE" id="PS51898">
    <property type="entry name" value="TYR_RECOMBINASE"/>
    <property type="match status" value="1"/>
</dbReference>
<dbReference type="GO" id="GO:0006313">
    <property type="term" value="P:DNA transposition"/>
    <property type="evidence" value="ECO:0007669"/>
    <property type="project" value="UniProtKB-UniRule"/>
</dbReference>
<keyword evidence="2 9" id="KW-0963">Cytoplasm</keyword>
<dbReference type="GO" id="GO:0051301">
    <property type="term" value="P:cell division"/>
    <property type="evidence" value="ECO:0007669"/>
    <property type="project" value="UniProtKB-KW"/>
</dbReference>
<dbReference type="PROSITE" id="PS51900">
    <property type="entry name" value="CB"/>
    <property type="match status" value="1"/>
</dbReference>
<feature type="active site" evidence="9">
    <location>
        <position position="241"/>
    </location>
</feature>
<keyword evidence="5 9" id="KW-0229">DNA integration</keyword>
<evidence type="ECO:0000256" key="8">
    <source>
        <dbReference type="ARBA" id="ARBA00023306"/>
    </source>
</evidence>
<gene>
    <name evidence="9" type="primary">xerC</name>
    <name evidence="12" type="ORF">NIASO_02780</name>
</gene>
<dbReference type="InterPro" id="IPR050090">
    <property type="entry name" value="Tyrosine_recombinase_XerCD"/>
</dbReference>
<organism evidence="12 13">
    <name type="scientific">Niabella soli DSM 19437</name>
    <dbReference type="NCBI Taxonomy" id="929713"/>
    <lineage>
        <taxon>Bacteria</taxon>
        <taxon>Pseudomonadati</taxon>
        <taxon>Bacteroidota</taxon>
        <taxon>Chitinophagia</taxon>
        <taxon>Chitinophagales</taxon>
        <taxon>Chitinophagaceae</taxon>
        <taxon>Niabella</taxon>
    </lineage>
</organism>
<name>W0EUA2_9BACT</name>
<evidence type="ECO:0000256" key="5">
    <source>
        <dbReference type="ARBA" id="ARBA00022908"/>
    </source>
</evidence>
<evidence type="ECO:0000259" key="11">
    <source>
        <dbReference type="PROSITE" id="PS51900"/>
    </source>
</evidence>
<dbReference type="Gene3D" id="1.10.150.130">
    <property type="match status" value="1"/>
</dbReference>
<dbReference type="HAMAP" id="MF_01808">
    <property type="entry name" value="Recomb_XerC_XerD"/>
    <property type="match status" value="1"/>
</dbReference>
<keyword evidence="8 9" id="KW-0131">Cell cycle</keyword>
<dbReference type="Pfam" id="PF00589">
    <property type="entry name" value="Phage_integrase"/>
    <property type="match status" value="1"/>
</dbReference>
<dbReference type="SUPFAM" id="SSF56349">
    <property type="entry name" value="DNA breaking-rejoining enzymes"/>
    <property type="match status" value="1"/>
</dbReference>
<dbReference type="InterPro" id="IPR002104">
    <property type="entry name" value="Integrase_catalytic"/>
</dbReference>
<dbReference type="GO" id="GO:0009037">
    <property type="term" value="F:tyrosine-based site-specific recombinase activity"/>
    <property type="evidence" value="ECO:0007669"/>
    <property type="project" value="UniProtKB-UniRule"/>
</dbReference>
<dbReference type="GO" id="GO:0005737">
    <property type="term" value="C:cytoplasm"/>
    <property type="evidence" value="ECO:0007669"/>
    <property type="project" value="UniProtKB-SubCell"/>
</dbReference>
<accession>W0EUA2</accession>
<feature type="active site" evidence="9">
    <location>
        <position position="264"/>
    </location>
</feature>
<keyword evidence="6 9" id="KW-0238">DNA-binding</keyword>
<evidence type="ECO:0000313" key="12">
    <source>
        <dbReference type="EMBL" id="AHF14400.1"/>
    </source>
</evidence>
<keyword evidence="7 9" id="KW-0233">DNA recombination</keyword>